<protein>
    <submittedName>
        <fullName evidence="1">Uncharacterized protein</fullName>
    </submittedName>
</protein>
<gene>
    <name evidence="1" type="ORF">HPP92_023063</name>
</gene>
<evidence type="ECO:0000313" key="2">
    <source>
        <dbReference type="Proteomes" id="UP000636800"/>
    </source>
</evidence>
<dbReference type="EMBL" id="JADCNL010000012">
    <property type="protein sequence ID" value="KAG0457906.1"/>
    <property type="molecule type" value="Genomic_DNA"/>
</dbReference>
<reference evidence="1 2" key="1">
    <citation type="journal article" date="2020" name="Nat. Food">
        <title>A phased Vanilla planifolia genome enables genetic improvement of flavour and production.</title>
        <authorList>
            <person name="Hasing T."/>
            <person name="Tang H."/>
            <person name="Brym M."/>
            <person name="Khazi F."/>
            <person name="Huang T."/>
            <person name="Chambers A.H."/>
        </authorList>
    </citation>
    <scope>NUCLEOTIDE SEQUENCE [LARGE SCALE GENOMIC DNA]</scope>
    <source>
        <tissue evidence="1">Leaf</tissue>
    </source>
</reference>
<keyword evidence="2" id="KW-1185">Reference proteome</keyword>
<evidence type="ECO:0000313" key="1">
    <source>
        <dbReference type="EMBL" id="KAG0457906.1"/>
    </source>
</evidence>
<dbReference type="AlphaFoldDB" id="A0A835PT41"/>
<sequence>MLQWCGFIVEACSGGRNEDRKGIRIEGSGQSDHKCSSEITFINISGHNQIK</sequence>
<organism evidence="1 2">
    <name type="scientific">Vanilla planifolia</name>
    <name type="common">Vanilla</name>
    <dbReference type="NCBI Taxonomy" id="51239"/>
    <lineage>
        <taxon>Eukaryota</taxon>
        <taxon>Viridiplantae</taxon>
        <taxon>Streptophyta</taxon>
        <taxon>Embryophyta</taxon>
        <taxon>Tracheophyta</taxon>
        <taxon>Spermatophyta</taxon>
        <taxon>Magnoliopsida</taxon>
        <taxon>Liliopsida</taxon>
        <taxon>Asparagales</taxon>
        <taxon>Orchidaceae</taxon>
        <taxon>Vanilloideae</taxon>
        <taxon>Vanilleae</taxon>
        <taxon>Vanilla</taxon>
    </lineage>
</organism>
<accession>A0A835PT41</accession>
<name>A0A835PT41_VANPL</name>
<proteinExistence type="predicted"/>
<dbReference type="Proteomes" id="UP000636800">
    <property type="component" value="Chromosome 12"/>
</dbReference>
<comment type="caution">
    <text evidence="1">The sequence shown here is derived from an EMBL/GenBank/DDBJ whole genome shotgun (WGS) entry which is preliminary data.</text>
</comment>